<organism evidence="1 2">
    <name type="scientific">Phycicoccus endophyticus</name>
    <dbReference type="NCBI Taxonomy" id="1690220"/>
    <lineage>
        <taxon>Bacteria</taxon>
        <taxon>Bacillati</taxon>
        <taxon>Actinomycetota</taxon>
        <taxon>Actinomycetes</taxon>
        <taxon>Micrococcales</taxon>
        <taxon>Intrasporangiaceae</taxon>
        <taxon>Phycicoccus</taxon>
    </lineage>
</organism>
<protein>
    <recommendedName>
        <fullName evidence="3">Helix-turn-helix transcriptional regulator</fullName>
    </recommendedName>
</protein>
<sequence>MDHTAPGIATVIGDAMEAAGLSERALADESGIARSTLKRRLRLGDFTFAEIAAIGAALGTTTSDLARRCEELTAARREPA</sequence>
<evidence type="ECO:0008006" key="3">
    <source>
        <dbReference type="Google" id="ProtNLM"/>
    </source>
</evidence>
<dbReference type="InterPro" id="IPR010982">
    <property type="entry name" value="Lambda_DNA-bd_dom_sf"/>
</dbReference>
<dbReference type="KEGG" id="pei:H9L10_03710"/>
<dbReference type="Proteomes" id="UP000515976">
    <property type="component" value="Chromosome"/>
</dbReference>
<reference evidence="1 2" key="1">
    <citation type="submission" date="2020-08" db="EMBL/GenBank/DDBJ databases">
        <title>Genome sequence of Phycicoccus endophyticus JCM 31784T.</title>
        <authorList>
            <person name="Hyun D.-W."/>
            <person name="Bae J.-W."/>
        </authorList>
    </citation>
    <scope>NUCLEOTIDE SEQUENCE [LARGE SCALE GENOMIC DNA]</scope>
    <source>
        <strain evidence="1 2">JCM 31784</strain>
    </source>
</reference>
<keyword evidence="2" id="KW-1185">Reference proteome</keyword>
<dbReference type="GO" id="GO:0003677">
    <property type="term" value="F:DNA binding"/>
    <property type="evidence" value="ECO:0007669"/>
    <property type="project" value="InterPro"/>
</dbReference>
<dbReference type="EMBL" id="CP060712">
    <property type="protein sequence ID" value="QNN50175.1"/>
    <property type="molecule type" value="Genomic_DNA"/>
</dbReference>
<proteinExistence type="predicted"/>
<dbReference type="AlphaFoldDB" id="A0A7G9R3K0"/>
<dbReference type="RefSeq" id="WP_166102402.1">
    <property type="nucleotide sequence ID" value="NZ_BMMY01000002.1"/>
</dbReference>
<name>A0A7G9R3K0_9MICO</name>
<dbReference type="SUPFAM" id="SSF47413">
    <property type="entry name" value="lambda repressor-like DNA-binding domains"/>
    <property type="match status" value="1"/>
</dbReference>
<accession>A0A7G9R3K0</accession>
<evidence type="ECO:0000313" key="2">
    <source>
        <dbReference type="Proteomes" id="UP000515976"/>
    </source>
</evidence>
<evidence type="ECO:0000313" key="1">
    <source>
        <dbReference type="EMBL" id="QNN50175.1"/>
    </source>
</evidence>
<dbReference type="Gene3D" id="1.10.260.40">
    <property type="entry name" value="lambda repressor-like DNA-binding domains"/>
    <property type="match status" value="1"/>
</dbReference>
<gene>
    <name evidence="1" type="ORF">H9L10_03710</name>
</gene>